<organism evidence="2">
    <name type="scientific">Noccaea caerulescens</name>
    <name type="common">Alpine penny-cress</name>
    <name type="synonym">Thlaspi caerulescens</name>
    <dbReference type="NCBI Taxonomy" id="107243"/>
    <lineage>
        <taxon>Eukaryota</taxon>
        <taxon>Viridiplantae</taxon>
        <taxon>Streptophyta</taxon>
        <taxon>Embryophyta</taxon>
        <taxon>Tracheophyta</taxon>
        <taxon>Spermatophyta</taxon>
        <taxon>Magnoliopsida</taxon>
        <taxon>eudicotyledons</taxon>
        <taxon>Gunneridae</taxon>
        <taxon>Pentapetalae</taxon>
        <taxon>rosids</taxon>
        <taxon>malvids</taxon>
        <taxon>Brassicales</taxon>
        <taxon>Brassicaceae</taxon>
        <taxon>Coluteocarpeae</taxon>
        <taxon>Noccaea</taxon>
    </lineage>
</organism>
<reference evidence="2" key="1">
    <citation type="submission" date="2016-07" db="EMBL/GenBank/DDBJ databases">
        <title>De novo transcriptome assembly of four accessions of the metal hyperaccumulator plant Noccaea caerulescens.</title>
        <authorList>
            <person name="Blande D."/>
            <person name="Halimaa P."/>
            <person name="Tervahauta A.I."/>
            <person name="Aarts M.G."/>
            <person name="Karenlampi S.O."/>
        </authorList>
    </citation>
    <scope>NUCLEOTIDE SEQUENCE</scope>
</reference>
<protein>
    <submittedName>
        <fullName evidence="2">Uncharacterized protein</fullName>
    </submittedName>
</protein>
<gene>
    <name evidence="2" type="ORF">GA_TR422_c4_g1_i1_g.1376</name>
</gene>
<feature type="compositionally biased region" description="Basic and acidic residues" evidence="1">
    <location>
        <begin position="114"/>
        <end position="123"/>
    </location>
</feature>
<feature type="region of interest" description="Disordered" evidence="1">
    <location>
        <begin position="103"/>
        <end position="145"/>
    </location>
</feature>
<evidence type="ECO:0000256" key="1">
    <source>
        <dbReference type="SAM" id="MobiDB-lite"/>
    </source>
</evidence>
<accession>A0A1J3CJQ1</accession>
<dbReference type="AlphaFoldDB" id="A0A1J3CJQ1"/>
<dbReference type="EMBL" id="GEVI01025321">
    <property type="protein sequence ID" value="JAU06999.1"/>
    <property type="molecule type" value="Transcribed_RNA"/>
</dbReference>
<sequence>MMLCRLILRQTSAAVSESKFARLLHGINQEEYTARTRRRWSAIKEVGRVIDYCELNGSFTGLGRSFNIKLTILGAIISVNGAVKELRERLCISELQHQADDESSSSHLTVSNSWRREERDKGSSEVSLHEAPQTGQSASRLRSPAREHKHGKWEVCEHSAVKISVPLPAFALCFYI</sequence>
<proteinExistence type="predicted"/>
<evidence type="ECO:0000313" key="2">
    <source>
        <dbReference type="EMBL" id="JAU06999.1"/>
    </source>
</evidence>
<name>A0A1J3CJQ1_NOCCA</name>